<dbReference type="Pfam" id="PF00849">
    <property type="entry name" value="PseudoU_synth_2"/>
    <property type="match status" value="1"/>
</dbReference>
<evidence type="ECO:0000259" key="6">
    <source>
        <dbReference type="SMART" id="SM00363"/>
    </source>
</evidence>
<dbReference type="Gene3D" id="3.30.70.1560">
    <property type="entry name" value="Alpha-L RNA-binding motif"/>
    <property type="match status" value="1"/>
</dbReference>
<dbReference type="EC" id="5.4.99.-" evidence="4"/>
<dbReference type="RefSeq" id="WP_256552747.1">
    <property type="nucleotide sequence ID" value="NZ_CP101751.1"/>
</dbReference>
<proteinExistence type="inferred from homology"/>
<keyword evidence="3" id="KW-0694">RNA-binding</keyword>
<dbReference type="Proteomes" id="UP001059844">
    <property type="component" value="Chromosome"/>
</dbReference>
<dbReference type="InterPro" id="IPR002942">
    <property type="entry name" value="S4_RNA-bd"/>
</dbReference>
<protein>
    <recommendedName>
        <fullName evidence="4">Pseudouridine synthase</fullName>
        <ecNumber evidence="4">5.4.99.-</ecNumber>
    </recommendedName>
</protein>
<name>A0ABY5IWA0_9FLAO</name>
<feature type="region of interest" description="Disordered" evidence="5">
    <location>
        <begin position="238"/>
        <end position="271"/>
    </location>
</feature>
<evidence type="ECO:0000256" key="1">
    <source>
        <dbReference type="ARBA" id="ARBA00008348"/>
    </source>
</evidence>
<dbReference type="InterPro" id="IPR006145">
    <property type="entry name" value="PsdUridine_synth_RsuA/RluA"/>
</dbReference>
<dbReference type="SUPFAM" id="SSF55120">
    <property type="entry name" value="Pseudouridine synthase"/>
    <property type="match status" value="1"/>
</dbReference>
<dbReference type="Gene3D" id="3.10.290.10">
    <property type="entry name" value="RNA-binding S4 domain"/>
    <property type="match status" value="1"/>
</dbReference>
<evidence type="ECO:0000313" key="7">
    <source>
        <dbReference type="EMBL" id="UUC47112.1"/>
    </source>
</evidence>
<dbReference type="InterPro" id="IPR042092">
    <property type="entry name" value="PsdUridine_s_RsuA/RluB/E/F_cat"/>
</dbReference>
<dbReference type="SUPFAM" id="SSF55174">
    <property type="entry name" value="Alpha-L RNA-binding motif"/>
    <property type="match status" value="1"/>
</dbReference>
<feature type="domain" description="RNA-binding S4" evidence="6">
    <location>
        <begin position="6"/>
        <end position="63"/>
    </location>
</feature>
<dbReference type="InterPro" id="IPR036986">
    <property type="entry name" value="S4_RNA-bd_sf"/>
</dbReference>
<dbReference type="InterPro" id="IPR000748">
    <property type="entry name" value="PsdUridine_synth_RsuA/RluB/E/F"/>
</dbReference>
<dbReference type="PROSITE" id="PS50889">
    <property type="entry name" value="S4"/>
    <property type="match status" value="1"/>
</dbReference>
<dbReference type="InterPro" id="IPR020094">
    <property type="entry name" value="TruA/RsuA/RluB/E/F_N"/>
</dbReference>
<dbReference type="PANTHER" id="PTHR47683:SF2">
    <property type="entry name" value="RNA-BINDING S4 DOMAIN-CONTAINING PROTEIN"/>
    <property type="match status" value="1"/>
</dbReference>
<evidence type="ECO:0000313" key="8">
    <source>
        <dbReference type="Proteomes" id="UP001059844"/>
    </source>
</evidence>
<dbReference type="PANTHER" id="PTHR47683">
    <property type="entry name" value="PSEUDOURIDINE SYNTHASE FAMILY PROTEIN-RELATED"/>
    <property type="match status" value="1"/>
</dbReference>
<gene>
    <name evidence="7" type="primary">rluF</name>
    <name evidence="7" type="ORF">NOX80_07925</name>
</gene>
<comment type="similarity">
    <text evidence="1 4">Belongs to the pseudouridine synthase RsuA family.</text>
</comment>
<keyword evidence="2 4" id="KW-0413">Isomerase</keyword>
<sequence length="271" mass="31213">MEENLKRLNKFLSETGFCSRREADRLIEEGRVTLNGIVPEMGTKVTPDDEVRVDGKLVREKTTKSVYLAFNKPVGIECTTNPDVRNNIVDYINYPKRIFPIGRLDKASEGLIFMTDDGDIVNKILRARNNHEKEYIVTVNKPITDRFIERMGNGVPILDTVTKKCKVEQVSKFIFKIILTQGLNRQIRRMCEYLGYEVTALKRIRIINISLDVPVGRYRELTDNEIKTLNQLIAPSSKTEEASLPKVETTPKKAFNPKNNNNRNNHFRNKK</sequence>
<dbReference type="PROSITE" id="PS01149">
    <property type="entry name" value="PSI_RSU"/>
    <property type="match status" value="1"/>
</dbReference>
<dbReference type="InterPro" id="IPR018496">
    <property type="entry name" value="PsdUridine_synth_RsuA/RluB_CS"/>
</dbReference>
<dbReference type="SMART" id="SM00363">
    <property type="entry name" value="S4"/>
    <property type="match status" value="1"/>
</dbReference>
<evidence type="ECO:0000256" key="4">
    <source>
        <dbReference type="RuleBase" id="RU003887"/>
    </source>
</evidence>
<dbReference type="Pfam" id="PF01479">
    <property type="entry name" value="S4"/>
    <property type="match status" value="1"/>
</dbReference>
<evidence type="ECO:0000256" key="3">
    <source>
        <dbReference type="PROSITE-ProRule" id="PRU00182"/>
    </source>
</evidence>
<dbReference type="GO" id="GO:0160138">
    <property type="term" value="F:23S rRNA pseudouridine(2604) synthase activity"/>
    <property type="evidence" value="ECO:0007669"/>
    <property type="project" value="UniProtKB-EC"/>
</dbReference>
<dbReference type="InterPro" id="IPR020103">
    <property type="entry name" value="PsdUridine_synth_cat_dom_sf"/>
</dbReference>
<evidence type="ECO:0000256" key="2">
    <source>
        <dbReference type="ARBA" id="ARBA00023235"/>
    </source>
</evidence>
<dbReference type="InterPro" id="IPR050343">
    <property type="entry name" value="RsuA_PseudoU_synthase"/>
</dbReference>
<dbReference type="NCBIfam" id="NF007784">
    <property type="entry name" value="PRK10475.1"/>
    <property type="match status" value="1"/>
</dbReference>
<dbReference type="NCBIfam" id="TIGR00093">
    <property type="entry name" value="pseudouridine synthase"/>
    <property type="match status" value="1"/>
</dbReference>
<organism evidence="7 8">
    <name type="scientific">Flavobacterium cerinum</name>
    <dbReference type="NCBI Taxonomy" id="2502784"/>
    <lineage>
        <taxon>Bacteria</taxon>
        <taxon>Pseudomonadati</taxon>
        <taxon>Bacteroidota</taxon>
        <taxon>Flavobacteriia</taxon>
        <taxon>Flavobacteriales</taxon>
        <taxon>Flavobacteriaceae</taxon>
        <taxon>Flavobacterium</taxon>
    </lineage>
</organism>
<dbReference type="CDD" id="cd02554">
    <property type="entry name" value="PseudoU_synth_RluF"/>
    <property type="match status" value="1"/>
</dbReference>
<dbReference type="Gene3D" id="3.30.70.580">
    <property type="entry name" value="Pseudouridine synthase I, catalytic domain, N-terminal subdomain"/>
    <property type="match status" value="1"/>
</dbReference>
<dbReference type="CDD" id="cd00165">
    <property type="entry name" value="S4"/>
    <property type="match status" value="1"/>
</dbReference>
<accession>A0ABY5IWA0</accession>
<feature type="compositionally biased region" description="Low complexity" evidence="5">
    <location>
        <begin position="252"/>
        <end position="264"/>
    </location>
</feature>
<keyword evidence="8" id="KW-1185">Reference proteome</keyword>
<dbReference type="EMBL" id="CP101751">
    <property type="protein sequence ID" value="UUC47112.1"/>
    <property type="molecule type" value="Genomic_DNA"/>
</dbReference>
<evidence type="ECO:0000256" key="5">
    <source>
        <dbReference type="SAM" id="MobiDB-lite"/>
    </source>
</evidence>
<reference evidence="7" key="1">
    <citation type="submission" date="2022-07" db="EMBL/GenBank/DDBJ databases">
        <title>Isolation, identification, and degradation of a PFOSA degrading strain from sewage treatment plant.</title>
        <authorList>
            <person name="Zhang L."/>
            <person name="Huo Y."/>
        </authorList>
    </citation>
    <scope>NUCLEOTIDE SEQUENCE</scope>
    <source>
        <strain evidence="7">C1</strain>
    </source>
</reference>